<dbReference type="Gene3D" id="2.60.120.590">
    <property type="entry name" value="Alpha-ketoglutarate-dependent dioxygenase AlkB-like"/>
    <property type="match status" value="1"/>
</dbReference>
<dbReference type="InterPro" id="IPR027450">
    <property type="entry name" value="AlkB-like"/>
</dbReference>
<dbReference type="GO" id="GO:0006631">
    <property type="term" value="P:fatty acid metabolic process"/>
    <property type="evidence" value="ECO:0007669"/>
    <property type="project" value="TreeGrafter"/>
</dbReference>
<dbReference type="OrthoDB" id="412814at2759"/>
<evidence type="ECO:0000313" key="5">
    <source>
        <dbReference type="Proteomes" id="UP000323000"/>
    </source>
</evidence>
<protein>
    <recommendedName>
        <fullName evidence="3">Fe2OG dioxygenase domain-containing protein</fullName>
    </recommendedName>
</protein>
<comment type="caution">
    <text evidence="4">The sequence shown here is derived from an EMBL/GenBank/DDBJ whole genome shotgun (WGS) entry which is preliminary data.</text>
</comment>
<evidence type="ECO:0000313" key="4">
    <source>
        <dbReference type="EMBL" id="TXG63453.1"/>
    </source>
</evidence>
<dbReference type="AlphaFoldDB" id="A0A5C7I1T8"/>
<feature type="region of interest" description="Disordered" evidence="2">
    <location>
        <begin position="11"/>
        <end position="32"/>
    </location>
</feature>
<feature type="domain" description="Fe2OG dioxygenase" evidence="3">
    <location>
        <begin position="132"/>
        <end position="247"/>
    </location>
</feature>
<dbReference type="InterPro" id="IPR037151">
    <property type="entry name" value="AlkB-like_sf"/>
</dbReference>
<dbReference type="InterPro" id="IPR005123">
    <property type="entry name" value="Oxoglu/Fe-dep_dioxygenase_dom"/>
</dbReference>
<evidence type="ECO:0000256" key="2">
    <source>
        <dbReference type="SAM" id="MobiDB-lite"/>
    </source>
</evidence>
<sequence length="250" mass="28236">MNDQKTFLKQVFGESSDSDAEEESTYEDGSSLNVDQNPAWQRIQEIKGLCFCRDFLSSQQQASLLSAIHSEGWFTDASHNQAMRFGDLPTWATKLSSSVREMVLLGDHDLATNEGDKEACLLPSDLLWREPLFDQLIVNVYQPGEGICSHVDLMRFEDGIAIVSLESSCVMHFTSVEEDCAIEKGKIRDPPAAKIPVYLTPGSLVLMSGEARYLWKHEINRKPGFQMWEGKELNQERRISITLRKLCNGE</sequence>
<name>A0A5C7I1T8_9ROSI</name>
<proteinExistence type="inferred from homology"/>
<dbReference type="Proteomes" id="UP000323000">
    <property type="component" value="Chromosome 4"/>
</dbReference>
<keyword evidence="5" id="KW-1185">Reference proteome</keyword>
<organism evidence="4 5">
    <name type="scientific">Acer yangbiense</name>
    <dbReference type="NCBI Taxonomy" id="1000413"/>
    <lineage>
        <taxon>Eukaryota</taxon>
        <taxon>Viridiplantae</taxon>
        <taxon>Streptophyta</taxon>
        <taxon>Embryophyta</taxon>
        <taxon>Tracheophyta</taxon>
        <taxon>Spermatophyta</taxon>
        <taxon>Magnoliopsida</taxon>
        <taxon>eudicotyledons</taxon>
        <taxon>Gunneridae</taxon>
        <taxon>Pentapetalae</taxon>
        <taxon>rosids</taxon>
        <taxon>malvids</taxon>
        <taxon>Sapindales</taxon>
        <taxon>Sapindaceae</taxon>
        <taxon>Hippocastanoideae</taxon>
        <taxon>Acereae</taxon>
        <taxon>Acer</taxon>
    </lineage>
</organism>
<dbReference type="EMBL" id="VAHF01000004">
    <property type="protein sequence ID" value="TXG63453.1"/>
    <property type="molecule type" value="Genomic_DNA"/>
</dbReference>
<dbReference type="InterPro" id="IPR032870">
    <property type="entry name" value="ALKBH7-like"/>
</dbReference>
<reference evidence="5" key="1">
    <citation type="journal article" date="2019" name="Gigascience">
        <title>De novo genome assembly of the endangered Acer yangbiense, a plant species with extremely small populations endemic to Yunnan Province, China.</title>
        <authorList>
            <person name="Yang J."/>
            <person name="Wariss H.M."/>
            <person name="Tao L."/>
            <person name="Zhang R."/>
            <person name="Yun Q."/>
            <person name="Hollingsworth P."/>
            <person name="Dao Z."/>
            <person name="Luo G."/>
            <person name="Guo H."/>
            <person name="Ma Y."/>
            <person name="Sun W."/>
        </authorList>
    </citation>
    <scope>NUCLEOTIDE SEQUENCE [LARGE SCALE GENOMIC DNA]</scope>
    <source>
        <strain evidence="5">cv. Malutang</strain>
    </source>
</reference>
<evidence type="ECO:0000259" key="3">
    <source>
        <dbReference type="PROSITE" id="PS51471"/>
    </source>
</evidence>
<dbReference type="PROSITE" id="PS51471">
    <property type="entry name" value="FE2OG_OXY"/>
    <property type="match status" value="1"/>
</dbReference>
<evidence type="ECO:0000256" key="1">
    <source>
        <dbReference type="ARBA" id="ARBA00007879"/>
    </source>
</evidence>
<dbReference type="SUPFAM" id="SSF51197">
    <property type="entry name" value="Clavaminate synthase-like"/>
    <property type="match status" value="1"/>
</dbReference>
<dbReference type="GO" id="GO:0006974">
    <property type="term" value="P:DNA damage response"/>
    <property type="evidence" value="ECO:0007669"/>
    <property type="project" value="InterPro"/>
</dbReference>
<dbReference type="GO" id="GO:0005759">
    <property type="term" value="C:mitochondrial matrix"/>
    <property type="evidence" value="ECO:0007669"/>
    <property type="project" value="TreeGrafter"/>
</dbReference>
<gene>
    <name evidence="4" type="ORF">EZV62_010447</name>
</gene>
<comment type="similarity">
    <text evidence="1">Belongs to the alkB family.</text>
</comment>
<feature type="compositionally biased region" description="Acidic residues" evidence="2">
    <location>
        <begin position="16"/>
        <end position="26"/>
    </location>
</feature>
<dbReference type="Pfam" id="PF13532">
    <property type="entry name" value="2OG-FeII_Oxy_2"/>
    <property type="match status" value="1"/>
</dbReference>
<dbReference type="PANTHER" id="PTHR21052">
    <property type="entry name" value="SPERMATOGENESIS ASSOCIATED 11-RELATED"/>
    <property type="match status" value="1"/>
</dbReference>
<dbReference type="PANTHER" id="PTHR21052:SF0">
    <property type="entry name" value="ALPHA-KETOGLUTARATE-DEPENDENT DIOXYGENASE ALKB HOMOLOG 7, MITOCHONDRIAL"/>
    <property type="match status" value="1"/>
</dbReference>
<accession>A0A5C7I1T8</accession>